<protein>
    <submittedName>
        <fullName evidence="5">DUF726 domain-containing protein</fullName>
    </submittedName>
</protein>
<sequence length="540" mass="55581">MSSGVSFTSSKGTAFVCSITSPQGRSLRLTGDLADMEPTTDGDPRMIRNHALLNNLWAFGKHMKQHLILRNQEKRDSHAKQAQEHEKLAVAIAKLIDLEGTDTRAAWCSACLSHADHLELTMPIASVPAYLCSACGSPTLGCAAPRCEHMATRGFGALRIPRYCAEHRHEVPSFDKVNGKVGPLENYANFLVYDKKNLALGSRVAGAVTAAGAVIGTGGLMLAPAIGGAVGTLVGGYTGAAATSYGLALLGGGSLAAGGMGTAGGTAVVAGLGTLLGGGLGARVTTAYIGADKSFRIDKLADGSGSPVIVASGFLTDGGGSWGDWEPIIRQRYPEAPVYRVHWGSKELAELGAMLGYGGGKAAAAVAVKGLAARASKAGAKLIPGAGTAFVAAGLAMNPWHTAKVRADSTGVALAGLLARTDAEDYVLVGHSLGARVMATAAQAVATDPAAPKIRTVHLLGAALGANGDWRTLNDSVIDAVYNYYSTNDKVLKYLYAAVQAGSKAAGLRGFGTGFPKIKDRNVSRMASGHSEYLNHVKLV</sequence>
<evidence type="ECO:0000256" key="3">
    <source>
        <dbReference type="ARBA" id="ARBA00022989"/>
    </source>
</evidence>
<evidence type="ECO:0000313" key="6">
    <source>
        <dbReference type="Proteomes" id="UP001519535"/>
    </source>
</evidence>
<dbReference type="SUPFAM" id="SSF53474">
    <property type="entry name" value="alpha/beta-Hydrolases"/>
    <property type="match status" value="1"/>
</dbReference>
<dbReference type="PANTHER" id="PTHR17920:SF23">
    <property type="entry name" value="DUF726-DOMAIN-CONTAINING PROTEIN"/>
    <property type="match status" value="1"/>
</dbReference>
<dbReference type="EMBL" id="JAHCLR010000022">
    <property type="protein sequence ID" value="MBS9534343.1"/>
    <property type="molecule type" value="Genomic_DNA"/>
</dbReference>
<evidence type="ECO:0000256" key="1">
    <source>
        <dbReference type="ARBA" id="ARBA00004141"/>
    </source>
</evidence>
<comment type="caution">
    <text evidence="5">The sequence shown here is derived from an EMBL/GenBank/DDBJ whole genome shotgun (WGS) entry which is preliminary data.</text>
</comment>
<dbReference type="InterPro" id="IPR007941">
    <property type="entry name" value="DUF726"/>
</dbReference>
<keyword evidence="6" id="KW-1185">Reference proteome</keyword>
<evidence type="ECO:0000313" key="5">
    <source>
        <dbReference type="EMBL" id="MBS9534343.1"/>
    </source>
</evidence>
<reference evidence="5 6" key="1">
    <citation type="submission" date="2021-05" db="EMBL/GenBank/DDBJ databases">
        <title>Mycobacterium acidophilum sp. nov., an extremely acid-tolerant member of the genus Mycobacterium.</title>
        <authorList>
            <person name="Xia J."/>
        </authorList>
    </citation>
    <scope>NUCLEOTIDE SEQUENCE [LARGE SCALE GENOMIC DNA]</scope>
    <source>
        <strain evidence="5 6">M1</strain>
    </source>
</reference>
<accession>A0ABS5RJ81</accession>
<dbReference type="InterPro" id="IPR029058">
    <property type="entry name" value="AB_hydrolase_fold"/>
</dbReference>
<keyword evidence="2" id="KW-0812">Transmembrane</keyword>
<dbReference type="Gene3D" id="3.40.50.1820">
    <property type="entry name" value="alpha/beta hydrolase"/>
    <property type="match status" value="1"/>
</dbReference>
<dbReference type="Pfam" id="PF05277">
    <property type="entry name" value="DUF726"/>
    <property type="match status" value="1"/>
</dbReference>
<organism evidence="5 6">
    <name type="scientific">Mycolicibacter acidiphilus</name>
    <dbReference type="NCBI Taxonomy" id="2835306"/>
    <lineage>
        <taxon>Bacteria</taxon>
        <taxon>Bacillati</taxon>
        <taxon>Actinomycetota</taxon>
        <taxon>Actinomycetes</taxon>
        <taxon>Mycobacteriales</taxon>
        <taxon>Mycobacteriaceae</taxon>
        <taxon>Mycolicibacter</taxon>
    </lineage>
</organism>
<keyword evidence="3" id="KW-1133">Transmembrane helix</keyword>
<evidence type="ECO:0000256" key="4">
    <source>
        <dbReference type="ARBA" id="ARBA00023136"/>
    </source>
</evidence>
<proteinExistence type="predicted"/>
<gene>
    <name evidence="5" type="ORF">KIH27_12180</name>
</gene>
<comment type="subcellular location">
    <subcellularLocation>
        <location evidence="1">Membrane</location>
        <topology evidence="1">Multi-pass membrane protein</topology>
    </subcellularLocation>
</comment>
<dbReference type="PANTHER" id="PTHR17920">
    <property type="entry name" value="TRANSMEMBRANE AND COILED-COIL DOMAIN-CONTAINING PROTEIN 4 TMCO4"/>
    <property type="match status" value="1"/>
</dbReference>
<name>A0ABS5RJ81_9MYCO</name>
<evidence type="ECO:0000256" key="2">
    <source>
        <dbReference type="ARBA" id="ARBA00022692"/>
    </source>
</evidence>
<keyword evidence="4" id="KW-0472">Membrane</keyword>
<dbReference type="Proteomes" id="UP001519535">
    <property type="component" value="Unassembled WGS sequence"/>
</dbReference>